<feature type="compositionally biased region" description="Polar residues" evidence="2">
    <location>
        <begin position="271"/>
        <end position="289"/>
    </location>
</feature>
<dbReference type="SUPFAM" id="SSF101447">
    <property type="entry name" value="Formin homology 2 domain (FH2 domain)"/>
    <property type="match status" value="1"/>
</dbReference>
<feature type="compositionally biased region" description="Pro residues" evidence="2">
    <location>
        <begin position="423"/>
        <end position="437"/>
    </location>
</feature>
<dbReference type="PROSITE" id="PS51444">
    <property type="entry name" value="FH2"/>
    <property type="match status" value="1"/>
</dbReference>
<feature type="compositionally biased region" description="Polar residues" evidence="2">
    <location>
        <begin position="33"/>
        <end position="49"/>
    </location>
</feature>
<dbReference type="SMART" id="SM00498">
    <property type="entry name" value="FH2"/>
    <property type="match status" value="1"/>
</dbReference>
<gene>
    <name evidence="4" type="ORF">GE061_001715</name>
</gene>
<dbReference type="OrthoDB" id="1104827at2759"/>
<dbReference type="Proteomes" id="UP000466442">
    <property type="component" value="Linkage Group LG1"/>
</dbReference>
<keyword evidence="5" id="KW-1185">Reference proteome</keyword>
<feature type="region of interest" description="Disordered" evidence="2">
    <location>
        <begin position="887"/>
        <end position="913"/>
    </location>
</feature>
<accession>A0A8S9YB47</accession>
<dbReference type="Pfam" id="PF02181">
    <property type="entry name" value="FH2"/>
    <property type="match status" value="1"/>
</dbReference>
<protein>
    <recommendedName>
        <fullName evidence="3">FH2 domain-containing protein</fullName>
    </recommendedName>
</protein>
<evidence type="ECO:0000256" key="1">
    <source>
        <dbReference type="SAM" id="Coils"/>
    </source>
</evidence>
<dbReference type="GO" id="GO:0030041">
    <property type="term" value="P:actin filament polymerization"/>
    <property type="evidence" value="ECO:0007669"/>
    <property type="project" value="TreeGrafter"/>
</dbReference>
<sequence length="913" mass="104345">MDEESTIERIRKEKFREVLLKFGGPRMSPVPDNCNQEQKALSTTQSKSGWKQPKNETKVEATTRLKAEFEVPCRVEPMAVVVLQKVEQKAHLEDQPKSVWCVEPKSLSKDRLKLISKDETKTFPKEEPEACCTAESRVGLVPQKVETHQQKVKLEGQRKYTWDVKTFTKHGQELTPKVEINVFHKAEPAASFEHMMVPNSLDAEQRERKFQYGGQRKFTWNVGLQLSSKYGQQSVPKVETSGILKTEPDSPFREESMALLDSHKDEKREQNALSIAQSKSGWKARTQSLSKDETKPILWGNLGPQLKKGSEVERPKPEINVEPRHESTCHVHVPSVSPGKCSKIKYRSTPEHSNQDCSCERSKILEESSRKMEMEIQHLADQLREKQEQLSAALKTLSDLTSGDTMEDGKDFANGEMIESKSPTPPPPPPPPPPLPHPVFSKDHNFTAYSQKPTNALSNTLPRGMKPKTTWDVTNIKRAYWKPISPEKISGRSFWLKVQEEQLISTELLRGLMTVFSTEHSSNSTLRRNAKKEMKESDLGKLIGDLTINFFIGVQRWLKEHSIEAIKRNILSCNHEAFSVETLNSLLTFPPEKLDEIRKVKASKDDLNQIHTSFLYQMAGIDRLFPRLHSMKFRIQQPGAVEEIKPKIETCIAACRNIFNSGKLKRILELILLFGNIMNSGSSTGPAYAFEMSFLSKLSGVKDTQNKTSLLHFLVDTIEDKYPDLLAFKDELIYVPTASKVSLEDVSTSLKEMEKNISQLKTSLEEHVPQNNEDKFSQVMGPFYEQARREYDQLSTRFDELRTIYNDLADYFALDQKIYNTKDLLLDLKLFIDAFTEVHKGKLRIREAEEAKNRRKLSREASILDRRPKLNRKDFNTSVYRMMAEEDRLDQANGGSGGRIPRRSLVLDGHNTL</sequence>
<evidence type="ECO:0000313" key="4">
    <source>
        <dbReference type="EMBL" id="KAF6217361.1"/>
    </source>
</evidence>
<evidence type="ECO:0000313" key="5">
    <source>
        <dbReference type="Proteomes" id="UP000466442"/>
    </source>
</evidence>
<evidence type="ECO:0000259" key="3">
    <source>
        <dbReference type="PROSITE" id="PS51444"/>
    </source>
</evidence>
<feature type="region of interest" description="Disordered" evidence="2">
    <location>
        <begin position="264"/>
        <end position="289"/>
    </location>
</feature>
<feature type="region of interest" description="Disordered" evidence="2">
    <location>
        <begin position="396"/>
        <end position="445"/>
    </location>
</feature>
<evidence type="ECO:0000256" key="2">
    <source>
        <dbReference type="SAM" id="MobiDB-lite"/>
    </source>
</evidence>
<dbReference type="InterPro" id="IPR015425">
    <property type="entry name" value="FH2_Formin"/>
</dbReference>
<dbReference type="InterPro" id="IPR042201">
    <property type="entry name" value="FH2_Formin_sf"/>
</dbReference>
<dbReference type="Gene3D" id="1.20.58.2220">
    <property type="entry name" value="Formin, FH2 domain"/>
    <property type="match status" value="1"/>
</dbReference>
<keyword evidence="1" id="KW-0175">Coiled coil</keyword>
<feature type="coiled-coil region" evidence="1">
    <location>
        <begin position="743"/>
        <end position="804"/>
    </location>
</feature>
<feature type="domain" description="FH2" evidence="3">
    <location>
        <begin position="466"/>
        <end position="861"/>
    </location>
</feature>
<dbReference type="PANTHER" id="PTHR45691:SF1">
    <property type="entry name" value="FH2 DOMAIN-CONTAINING PROTEIN 1-RELATED"/>
    <property type="match status" value="1"/>
</dbReference>
<proteinExistence type="predicted"/>
<dbReference type="InterPro" id="IPR051412">
    <property type="entry name" value="Formin_Homology_Diaphanous_sf"/>
</dbReference>
<comment type="caution">
    <text evidence="4">The sequence shown here is derived from an EMBL/GenBank/DDBJ whole genome shotgun (WGS) entry which is preliminary data.</text>
</comment>
<dbReference type="Gene3D" id="6.10.30.30">
    <property type="match status" value="1"/>
</dbReference>
<dbReference type="EMBL" id="WIXP02000001">
    <property type="protein sequence ID" value="KAF6217361.1"/>
    <property type="molecule type" value="Genomic_DNA"/>
</dbReference>
<organism evidence="4 5">
    <name type="scientific">Apolygus lucorum</name>
    <name type="common">Small green plant bug</name>
    <name type="synonym">Lygocoris lucorum</name>
    <dbReference type="NCBI Taxonomy" id="248454"/>
    <lineage>
        <taxon>Eukaryota</taxon>
        <taxon>Metazoa</taxon>
        <taxon>Ecdysozoa</taxon>
        <taxon>Arthropoda</taxon>
        <taxon>Hexapoda</taxon>
        <taxon>Insecta</taxon>
        <taxon>Pterygota</taxon>
        <taxon>Neoptera</taxon>
        <taxon>Paraneoptera</taxon>
        <taxon>Hemiptera</taxon>
        <taxon>Heteroptera</taxon>
        <taxon>Panheteroptera</taxon>
        <taxon>Cimicomorpha</taxon>
        <taxon>Miridae</taxon>
        <taxon>Mirini</taxon>
        <taxon>Apolygus</taxon>
    </lineage>
</organism>
<name>A0A8S9YB47_APOLU</name>
<reference evidence="4" key="1">
    <citation type="journal article" date="2021" name="Mol. Ecol. Resour.">
        <title>Apolygus lucorum genome provides insights into omnivorousness and mesophyll feeding.</title>
        <authorList>
            <person name="Liu Y."/>
            <person name="Liu H."/>
            <person name="Wang H."/>
            <person name="Huang T."/>
            <person name="Liu B."/>
            <person name="Yang B."/>
            <person name="Yin L."/>
            <person name="Li B."/>
            <person name="Zhang Y."/>
            <person name="Zhang S."/>
            <person name="Jiang F."/>
            <person name="Zhang X."/>
            <person name="Ren Y."/>
            <person name="Wang B."/>
            <person name="Wang S."/>
            <person name="Lu Y."/>
            <person name="Wu K."/>
            <person name="Fan W."/>
            <person name="Wang G."/>
        </authorList>
    </citation>
    <scope>NUCLEOTIDE SEQUENCE</scope>
    <source>
        <strain evidence="4">12Hb</strain>
    </source>
</reference>
<feature type="region of interest" description="Disordered" evidence="2">
    <location>
        <begin position="26"/>
        <end position="57"/>
    </location>
</feature>
<dbReference type="PANTHER" id="PTHR45691">
    <property type="entry name" value="PROTEIN DIAPHANOUS"/>
    <property type="match status" value="1"/>
</dbReference>
<dbReference type="GO" id="GO:0005884">
    <property type="term" value="C:actin filament"/>
    <property type="evidence" value="ECO:0007669"/>
    <property type="project" value="TreeGrafter"/>
</dbReference>
<dbReference type="AlphaFoldDB" id="A0A8S9YB47"/>